<protein>
    <submittedName>
        <fullName evidence="1">Similar to An11g10010</fullName>
    </submittedName>
</protein>
<dbReference type="EMBL" id="BCMY01000013">
    <property type="protein sequence ID" value="GAQ44705.1"/>
    <property type="molecule type" value="Genomic_DNA"/>
</dbReference>
<gene>
    <name evidence="1" type="ORF">ABL_07366</name>
</gene>
<organism evidence="1 2">
    <name type="scientific">Aspergillus niger</name>
    <dbReference type="NCBI Taxonomy" id="5061"/>
    <lineage>
        <taxon>Eukaryota</taxon>
        <taxon>Fungi</taxon>
        <taxon>Dikarya</taxon>
        <taxon>Ascomycota</taxon>
        <taxon>Pezizomycotina</taxon>
        <taxon>Eurotiomycetes</taxon>
        <taxon>Eurotiomycetidae</taxon>
        <taxon>Eurotiales</taxon>
        <taxon>Aspergillaceae</taxon>
        <taxon>Aspergillus</taxon>
        <taxon>Aspergillus subgen. Circumdati</taxon>
    </lineage>
</organism>
<dbReference type="VEuPathDB" id="FungiDB:An11g10010"/>
<reference evidence="2" key="1">
    <citation type="journal article" date="2016" name="Genome Announc.">
        <title>Draft genome sequence of Aspergillus niger strain An76.</title>
        <authorList>
            <person name="Gong W."/>
            <person name="Cheng Z."/>
            <person name="Zhang H."/>
            <person name="Liu L."/>
            <person name="Gao P."/>
            <person name="Wang L."/>
        </authorList>
    </citation>
    <scope>NUCLEOTIDE SEQUENCE [LARGE SCALE GENOMIC DNA]</scope>
    <source>
        <strain evidence="2">An76</strain>
    </source>
</reference>
<comment type="caution">
    <text evidence="1">The sequence shown here is derived from an EMBL/GenBank/DDBJ whole genome shotgun (WGS) entry which is preliminary data.</text>
</comment>
<accession>A0A117E1X4</accession>
<evidence type="ECO:0000313" key="2">
    <source>
        <dbReference type="Proteomes" id="UP000068243"/>
    </source>
</evidence>
<evidence type="ECO:0000313" key="1">
    <source>
        <dbReference type="EMBL" id="GAQ44705.1"/>
    </source>
</evidence>
<dbReference type="Proteomes" id="UP000068243">
    <property type="component" value="Unassembled WGS sequence"/>
</dbReference>
<dbReference type="VEuPathDB" id="FungiDB:ATCC64974_94810"/>
<name>A0A117E1X4_ASPNG</name>
<dbReference type="VEuPathDB" id="FungiDB:M747DRAFT_356352"/>
<dbReference type="AlphaFoldDB" id="A0A117E1X4"/>
<dbReference type="OMA" id="NICRIRW"/>
<sequence length="385" mass="44566">MDFYFQPAREQSGPFVYAKGEAPAEKLLPELWWEVVTYLTKKEWLTLRLVSKEVERKIFPLLYKFMLPLLPRLNTDLSRKNIQCIHTHASNPDLCQIPRAMQVAYPWHNSCLGKQFNADSHFKQLCSKLPEMHTLINDLKYSLTNCRSFGICLDVSLVQLQAESEYINILLKMLADADINPEQLTFFVPSENICRIRWGTDPFLPHIREPHNMIRSWTNLHTLKIVNFYDKACYASVEPAVCQILKKAPCLERLIYQAFEHSRQDGNVLLPLSKAGPFPRLKHLVLDSVAVHSEDVLRLLRVNGQYLVSVGFFHCWSNSPERWEALLSLMKDYMPRLNSFTLDKGMVGIPGGDFPIRPYNYTYEGPNIGDVLGKLRFGEREVYLQ</sequence>
<dbReference type="OrthoDB" id="4458675at2759"/>
<dbReference type="VEuPathDB" id="FungiDB:ASPNIDRAFT2_1154650"/>
<proteinExistence type="predicted"/>